<dbReference type="EMBL" id="JAVDYI010000001">
    <property type="protein sequence ID" value="MDR7357387.1"/>
    <property type="molecule type" value="Genomic_DNA"/>
</dbReference>
<dbReference type="GO" id="GO:0004601">
    <property type="term" value="F:peroxidase activity"/>
    <property type="evidence" value="ECO:0007669"/>
    <property type="project" value="UniProtKB-KW"/>
</dbReference>
<dbReference type="Proteomes" id="UP001183817">
    <property type="component" value="Unassembled WGS sequence"/>
</dbReference>
<keyword evidence="1" id="KW-0575">Peroxidase</keyword>
<dbReference type="RefSeq" id="WP_310288817.1">
    <property type="nucleotide sequence ID" value="NZ_BAAAWO010000001.1"/>
</dbReference>
<dbReference type="InterPro" id="IPR010195">
    <property type="entry name" value="Uncharacterised_peroxidase-rel"/>
</dbReference>
<accession>A0ABU2BFG6</accession>
<dbReference type="SUPFAM" id="SSF69118">
    <property type="entry name" value="AhpD-like"/>
    <property type="match status" value="1"/>
</dbReference>
<reference evidence="1 2" key="1">
    <citation type="submission" date="2023-07" db="EMBL/GenBank/DDBJ databases">
        <title>Sequencing the genomes of 1000 actinobacteria strains.</title>
        <authorList>
            <person name="Klenk H.-P."/>
        </authorList>
    </citation>
    <scope>NUCLEOTIDE SEQUENCE [LARGE SCALE GENOMIC DNA]</scope>
    <source>
        <strain evidence="1 2">DSM 20167</strain>
    </source>
</reference>
<dbReference type="InterPro" id="IPR029032">
    <property type="entry name" value="AhpD-like"/>
</dbReference>
<dbReference type="NCBIfam" id="TIGR01926">
    <property type="entry name" value="peroxid_rel"/>
    <property type="match status" value="1"/>
</dbReference>
<dbReference type="Gene3D" id="1.20.1290.10">
    <property type="entry name" value="AhpD-like"/>
    <property type="match status" value="1"/>
</dbReference>
<comment type="caution">
    <text evidence="1">The sequence shown here is derived from an EMBL/GenBank/DDBJ whole genome shotgun (WGS) entry which is preliminary data.</text>
</comment>
<evidence type="ECO:0000313" key="1">
    <source>
        <dbReference type="EMBL" id="MDR7357387.1"/>
    </source>
</evidence>
<protein>
    <submittedName>
        <fullName evidence="1">Peroxidase-related enzyme</fullName>
    </submittedName>
</protein>
<keyword evidence="1" id="KW-0560">Oxidoreductase</keyword>
<dbReference type="PANTHER" id="PTHR35446:SF2">
    <property type="entry name" value="CARBOXYMUCONOLACTONE DECARBOXYLASE-LIKE DOMAIN-CONTAINING PROTEIN"/>
    <property type="match status" value="1"/>
</dbReference>
<proteinExistence type="predicted"/>
<evidence type="ECO:0000313" key="2">
    <source>
        <dbReference type="Proteomes" id="UP001183817"/>
    </source>
</evidence>
<dbReference type="PANTHER" id="PTHR35446">
    <property type="entry name" value="SI:CH211-175M2.5"/>
    <property type="match status" value="1"/>
</dbReference>
<organism evidence="1 2">
    <name type="scientific">Paeniglutamicibacter sulfureus</name>
    <dbReference type="NCBI Taxonomy" id="43666"/>
    <lineage>
        <taxon>Bacteria</taxon>
        <taxon>Bacillati</taxon>
        <taxon>Actinomycetota</taxon>
        <taxon>Actinomycetes</taxon>
        <taxon>Micrococcales</taxon>
        <taxon>Micrococcaceae</taxon>
        <taxon>Paeniglutamicibacter</taxon>
    </lineage>
</organism>
<sequence length="197" mass="21420">MSILHTAGEDEVQGAVAAAYAADRSALGYVPSHTKVLAINPEAFEAWKALQGSIAKSMGMRRYELVTLAAALGIGSRHCRLAHGNKSLKYFDEQELLRIARDYRTAGLEDAEVAMMDFAVKLSTDSAAMGEVDSRRLRDLGFSDREIVDITLAAAARNYLSRILQALDVDVDVPPTLSKEMRGALLDPLDTRLPVAD</sequence>
<keyword evidence="2" id="KW-1185">Reference proteome</keyword>
<name>A0ABU2BFG6_9MICC</name>
<gene>
    <name evidence="1" type="ORF">J2S64_001078</name>
</gene>